<dbReference type="AlphaFoldDB" id="A0A816HV07"/>
<dbReference type="InterPro" id="IPR031155">
    <property type="entry name" value="DUR"/>
</dbReference>
<keyword evidence="2" id="KW-1133">Transmembrane helix</keyword>
<evidence type="ECO:0000256" key="1">
    <source>
        <dbReference type="ARBA" id="ARBA00022448"/>
    </source>
</evidence>
<dbReference type="Gene3D" id="1.20.1730.10">
    <property type="entry name" value="Sodium/glucose cotransporter"/>
    <property type="match status" value="1"/>
</dbReference>
<comment type="caution">
    <text evidence="3">The sequence shown here is derived from an EMBL/GenBank/DDBJ whole genome shotgun (WGS) entry which is preliminary data.</text>
</comment>
<feature type="non-terminal residue" evidence="3">
    <location>
        <position position="1"/>
    </location>
</feature>
<evidence type="ECO:0000256" key="2">
    <source>
        <dbReference type="SAM" id="Phobius"/>
    </source>
</evidence>
<dbReference type="InterPro" id="IPR038377">
    <property type="entry name" value="Na/Glc_symporter_sf"/>
</dbReference>
<dbReference type="Proteomes" id="UP000663828">
    <property type="component" value="Unassembled WGS sequence"/>
</dbReference>
<feature type="non-terminal residue" evidence="3">
    <location>
        <position position="89"/>
    </location>
</feature>
<evidence type="ECO:0000313" key="4">
    <source>
        <dbReference type="Proteomes" id="UP000663828"/>
    </source>
</evidence>
<keyword evidence="4" id="KW-1185">Reference proteome</keyword>
<dbReference type="GO" id="GO:0015204">
    <property type="term" value="F:urea transmembrane transporter activity"/>
    <property type="evidence" value="ECO:0007669"/>
    <property type="project" value="InterPro"/>
</dbReference>
<proteinExistence type="predicted"/>
<accession>A0A816HV07</accession>
<dbReference type="PANTHER" id="PTHR46154:SF4">
    <property type="entry name" value="UREA ACTIVE TRANSPORTER"/>
    <property type="match status" value="1"/>
</dbReference>
<keyword evidence="1" id="KW-0813">Transport</keyword>
<keyword evidence="2" id="KW-0812">Transmembrane</keyword>
<evidence type="ECO:0000313" key="3">
    <source>
        <dbReference type="EMBL" id="CAF1691840.1"/>
    </source>
</evidence>
<protein>
    <submittedName>
        <fullName evidence="3">Uncharacterized protein</fullName>
    </submittedName>
</protein>
<sequence>GNFGTVFLDNGYYNKVIAASSKSIVRAYIFSGLAWFAIPFVTGTTMGIISITLQTNPLFPTYPNQLNEYEITSGLTLPSAAIVLLGKTG</sequence>
<gene>
    <name evidence="3" type="ORF">XAT740_LOCUS64379</name>
</gene>
<organism evidence="3 4">
    <name type="scientific">Adineta ricciae</name>
    <name type="common">Rotifer</name>
    <dbReference type="NCBI Taxonomy" id="249248"/>
    <lineage>
        <taxon>Eukaryota</taxon>
        <taxon>Metazoa</taxon>
        <taxon>Spiralia</taxon>
        <taxon>Gnathifera</taxon>
        <taxon>Rotifera</taxon>
        <taxon>Eurotatoria</taxon>
        <taxon>Bdelloidea</taxon>
        <taxon>Adinetida</taxon>
        <taxon>Adinetidae</taxon>
        <taxon>Adineta</taxon>
    </lineage>
</organism>
<feature type="transmembrane region" description="Helical" evidence="2">
    <location>
        <begin position="27"/>
        <end position="49"/>
    </location>
</feature>
<name>A0A816HV07_ADIRI</name>
<dbReference type="GO" id="GO:0005886">
    <property type="term" value="C:plasma membrane"/>
    <property type="evidence" value="ECO:0007669"/>
    <property type="project" value="TreeGrafter"/>
</dbReference>
<dbReference type="PANTHER" id="PTHR46154">
    <property type="match status" value="1"/>
</dbReference>
<keyword evidence="2" id="KW-0472">Membrane</keyword>
<reference evidence="3" key="1">
    <citation type="submission" date="2021-02" db="EMBL/GenBank/DDBJ databases">
        <authorList>
            <person name="Nowell W R."/>
        </authorList>
    </citation>
    <scope>NUCLEOTIDE SEQUENCE</scope>
</reference>
<dbReference type="EMBL" id="CAJNOR010022174">
    <property type="protein sequence ID" value="CAF1691840.1"/>
    <property type="molecule type" value="Genomic_DNA"/>
</dbReference>